<gene>
    <name evidence="1" type="ORF">EGW01_06910</name>
</gene>
<reference evidence="1 2" key="1">
    <citation type="journal article" date="2017" name="Gut Pathog.">
        <title>Mycobacterium avium subsp. paratuberculosis and associated risk factors for inflammatory bowel disease in Iranian patients.</title>
        <authorList>
            <person name="Zamani S."/>
            <person name="Zali M.R."/>
            <person name="Aghdaei H.A."/>
            <person name="Sechi L.A."/>
            <person name="Niegowska M."/>
            <person name="Caggiu E."/>
            <person name="Keshavarz R."/>
            <person name="Mosavari N."/>
            <person name="Feizabadi M.M."/>
        </authorList>
    </citation>
    <scope>NUCLEOTIDE SEQUENCE [LARGE SCALE GENOMIC DNA]</scope>
    <source>
        <strain evidence="1 2">1057</strain>
    </source>
</reference>
<comment type="caution">
    <text evidence="1">The sequence shown here is derived from an EMBL/GenBank/DDBJ whole genome shotgun (WGS) entry which is preliminary data.</text>
</comment>
<name>A0A3N5CEK7_HELPX</name>
<protein>
    <submittedName>
        <fullName evidence="1">Uncharacterized protein</fullName>
    </submittedName>
</protein>
<accession>A0A3N5CEK7</accession>
<evidence type="ECO:0000313" key="1">
    <source>
        <dbReference type="EMBL" id="RPF67416.1"/>
    </source>
</evidence>
<dbReference type="EMBL" id="RPFT01000017">
    <property type="protein sequence ID" value="RPF67416.1"/>
    <property type="molecule type" value="Genomic_DNA"/>
</dbReference>
<dbReference type="Proteomes" id="UP000275263">
    <property type="component" value="Unassembled WGS sequence"/>
</dbReference>
<dbReference type="AlphaFoldDB" id="A0A3N5CEK7"/>
<sequence>MSVGIKYEVEVRKWNKSGSNYRLVHDATPLYIISNYDLMGDEEVEICANYFLEIFKSLIQRAPEIEFLNTKKQGVK</sequence>
<organism evidence="1 2">
    <name type="scientific">Helicobacter pylori</name>
    <name type="common">Campylobacter pylori</name>
    <dbReference type="NCBI Taxonomy" id="210"/>
    <lineage>
        <taxon>Bacteria</taxon>
        <taxon>Pseudomonadati</taxon>
        <taxon>Campylobacterota</taxon>
        <taxon>Epsilonproteobacteria</taxon>
        <taxon>Campylobacterales</taxon>
        <taxon>Helicobacteraceae</taxon>
        <taxon>Helicobacter</taxon>
    </lineage>
</organism>
<evidence type="ECO:0000313" key="2">
    <source>
        <dbReference type="Proteomes" id="UP000275263"/>
    </source>
</evidence>
<proteinExistence type="predicted"/>
<dbReference type="RefSeq" id="WP_124020314.1">
    <property type="nucleotide sequence ID" value="NZ_RPFT01000017.1"/>
</dbReference>